<evidence type="ECO:0000313" key="2">
    <source>
        <dbReference type="EMBL" id="KFG77037.1"/>
    </source>
</evidence>
<dbReference type="RefSeq" id="WP_043376015.1">
    <property type="nucleotide sequence ID" value="NZ_KN039946.1"/>
</dbReference>
<dbReference type="PANTHER" id="PTHR37305:SF1">
    <property type="entry name" value="MEMBRANE PROTEIN"/>
    <property type="match status" value="1"/>
</dbReference>
<comment type="caution">
    <text evidence="2">The sequence shown here is derived from an EMBL/GenBank/DDBJ whole genome shotgun (WGS) entry which is preliminary data.</text>
</comment>
<accession>A0A086N7B9</accession>
<feature type="transmembrane region" description="Helical" evidence="1">
    <location>
        <begin position="149"/>
        <end position="168"/>
    </location>
</feature>
<sequence>MRRLIAAEFQKMFTTRLWLWLLLISMWLTWVFVYIAIEYGDEAGNVQPALDTAAGQRTVLAASVMGAAPLIAVLAAIGMSGEYRHKTATSTFLATPQRDRVIFAKMITYPLVGVAYGAVNFALAAAVAVPWLSNKDIDVSLTGSGIPGAFLGVVVAVMLYAVLGVALGTLIREQVATVVAILLYTLLIEGLLARLEPLSGVATYFPGVAERALAQVHQWDVDFLEPWQGGIVLALYAAALGAFGVFFTKRRDVT</sequence>
<evidence type="ECO:0000313" key="3">
    <source>
        <dbReference type="Proteomes" id="UP000029095"/>
    </source>
</evidence>
<keyword evidence="1" id="KW-0812">Transmembrane</keyword>
<evidence type="ECO:0008006" key="4">
    <source>
        <dbReference type="Google" id="ProtNLM"/>
    </source>
</evidence>
<keyword evidence="1" id="KW-1133">Transmembrane helix</keyword>
<feature type="transmembrane region" description="Helical" evidence="1">
    <location>
        <begin position="107"/>
        <end position="129"/>
    </location>
</feature>
<name>A0A086N7B9_9ACTN</name>
<feature type="transmembrane region" description="Helical" evidence="1">
    <location>
        <begin position="227"/>
        <end position="248"/>
    </location>
</feature>
<dbReference type="EMBL" id="JNFQ01000001">
    <property type="protein sequence ID" value="KFG77037.1"/>
    <property type="molecule type" value="Genomic_DNA"/>
</dbReference>
<dbReference type="HOGENOM" id="CLU_051674_3_0_11"/>
<protein>
    <recommendedName>
        <fullName evidence="4">ABC transporter permease</fullName>
    </recommendedName>
</protein>
<proteinExistence type="predicted"/>
<reference evidence="2 3" key="1">
    <citation type="submission" date="2014-05" db="EMBL/GenBank/DDBJ databases">
        <title>Complete genome sequence of the Streptomyces mutabilis TRM45540.</title>
        <authorList>
            <person name="Luo X."/>
            <person name="Zhang L."/>
        </authorList>
    </citation>
    <scope>NUCLEOTIDE SEQUENCE [LARGE SCALE GENOMIC DNA]</scope>
    <source>
        <strain evidence="2 3">TRM45540</strain>
    </source>
</reference>
<organism evidence="2 3">
    <name type="scientific">Streptomyces mutabilis</name>
    <dbReference type="NCBI Taxonomy" id="67332"/>
    <lineage>
        <taxon>Bacteria</taxon>
        <taxon>Bacillati</taxon>
        <taxon>Actinomycetota</taxon>
        <taxon>Actinomycetes</taxon>
        <taxon>Kitasatosporales</taxon>
        <taxon>Streptomycetaceae</taxon>
        <taxon>Streptomyces</taxon>
    </lineage>
</organism>
<evidence type="ECO:0000256" key="1">
    <source>
        <dbReference type="SAM" id="Phobius"/>
    </source>
</evidence>
<keyword evidence="1" id="KW-0472">Membrane</keyword>
<dbReference type="AlphaFoldDB" id="A0A086N7B9"/>
<feature type="transmembrane region" description="Helical" evidence="1">
    <location>
        <begin position="57"/>
        <end position="77"/>
    </location>
</feature>
<gene>
    <name evidence="2" type="ORF">FM21_13530</name>
</gene>
<dbReference type="STRING" id="1915400.FM21_13530"/>
<dbReference type="Pfam" id="PF12730">
    <property type="entry name" value="ABC2_membrane_4"/>
    <property type="match status" value="1"/>
</dbReference>
<dbReference type="PANTHER" id="PTHR37305">
    <property type="entry name" value="INTEGRAL MEMBRANE PROTEIN-RELATED"/>
    <property type="match status" value="1"/>
</dbReference>
<keyword evidence="3" id="KW-1185">Reference proteome</keyword>
<dbReference type="Proteomes" id="UP000029095">
    <property type="component" value="Unassembled WGS sequence"/>
</dbReference>
<feature type="transmembrane region" description="Helical" evidence="1">
    <location>
        <begin position="17"/>
        <end position="37"/>
    </location>
</feature>
<feature type="transmembrane region" description="Helical" evidence="1">
    <location>
        <begin position="175"/>
        <end position="195"/>
    </location>
</feature>